<dbReference type="RefSeq" id="WP_187579108.1">
    <property type="nucleotide sequence ID" value="NZ_CP060713.1"/>
</dbReference>
<keyword evidence="2" id="KW-1185">Reference proteome</keyword>
<gene>
    <name evidence="1" type="ORF">H9L09_01915</name>
</gene>
<organism evidence="1 2">
    <name type="scientific">Nocardioides mesophilus</name>
    <dbReference type="NCBI Taxonomy" id="433659"/>
    <lineage>
        <taxon>Bacteria</taxon>
        <taxon>Bacillati</taxon>
        <taxon>Actinomycetota</taxon>
        <taxon>Actinomycetes</taxon>
        <taxon>Propionibacteriales</taxon>
        <taxon>Nocardioidaceae</taxon>
        <taxon>Nocardioides</taxon>
    </lineage>
</organism>
<accession>A0A7G9RCE1</accession>
<name>A0A7G9RCE1_9ACTN</name>
<proteinExistence type="predicted"/>
<reference evidence="1 2" key="1">
    <citation type="submission" date="2020-08" db="EMBL/GenBank/DDBJ databases">
        <title>Genome sequence of Nocardioides mesophilus KACC 16243T.</title>
        <authorList>
            <person name="Hyun D.-W."/>
            <person name="Bae J.-W."/>
        </authorList>
    </citation>
    <scope>NUCLEOTIDE SEQUENCE [LARGE SCALE GENOMIC DNA]</scope>
    <source>
        <strain evidence="1 2">KACC 16243</strain>
    </source>
</reference>
<dbReference type="AlphaFoldDB" id="A0A7G9RCE1"/>
<dbReference type="EMBL" id="CP060713">
    <property type="protein sequence ID" value="QNN53266.1"/>
    <property type="molecule type" value="Genomic_DNA"/>
</dbReference>
<sequence>MRIHVFTPGEEDQGEWQVDAYSIEGGALRLFDTDGDEIAAYSPTGWTHLRVIER</sequence>
<evidence type="ECO:0000313" key="1">
    <source>
        <dbReference type="EMBL" id="QNN53266.1"/>
    </source>
</evidence>
<protein>
    <submittedName>
        <fullName evidence="1">Uncharacterized protein</fullName>
    </submittedName>
</protein>
<dbReference type="KEGG" id="nmes:H9L09_01915"/>
<dbReference type="Proteomes" id="UP000515947">
    <property type="component" value="Chromosome"/>
</dbReference>
<evidence type="ECO:0000313" key="2">
    <source>
        <dbReference type="Proteomes" id="UP000515947"/>
    </source>
</evidence>